<dbReference type="AlphaFoldDB" id="A0A8H7ND25"/>
<sequence>MCQSHDESGQYARPAYSDPFPWHLGAFDAHCHPTDTIASTASIRHMRTRALTIMATRSQDQHLVSQVSNELGVPNSESLTKQSSTPDGLVIPAFGWHPWFSHQLYDDSASSPTYPSDETDDPEERKQKHYSAVLAPSTITPDFLASLPTPTPISQFISSTRSFLQSHPSALVGEIGLDKAFRIPREWEDSDAASRDETLTPGGREGRLLSPHRVAMNHQQAVLRAQLQLAGEMGRAVSVHGVQAHGVLLSTVSACWKGHEREVISRRKQRLVAPGAEVDSDEENDDDDDDISSSRKNKEKTAWSKPFPPRICLHSFSAAPEVLTQWLHPSIPADIFFSFSEAVNLSTETASAKSIQVIREVPDDRLLVESDLHVAGEQMDAALEAMYRKVCEIKGWSLEDGVVRIRKNFEAFIFG</sequence>
<evidence type="ECO:0008006" key="4">
    <source>
        <dbReference type="Google" id="ProtNLM"/>
    </source>
</evidence>
<comment type="caution">
    <text evidence="2">The sequence shown here is derived from an EMBL/GenBank/DDBJ whole genome shotgun (WGS) entry which is preliminary data.</text>
</comment>
<feature type="compositionally biased region" description="Acidic residues" evidence="1">
    <location>
        <begin position="278"/>
        <end position="291"/>
    </location>
</feature>
<dbReference type="PANTHER" id="PTHR47345">
    <property type="entry name" value="CUT9-INTERACTING PROTEIN SCN1"/>
    <property type="match status" value="1"/>
</dbReference>
<dbReference type="InterPro" id="IPR032466">
    <property type="entry name" value="Metal_Hydrolase"/>
</dbReference>
<dbReference type="InterPro" id="IPR053044">
    <property type="entry name" value="Metallo-hydrolase/TatD-type"/>
</dbReference>
<dbReference type="InterPro" id="IPR001130">
    <property type="entry name" value="TatD-like"/>
</dbReference>
<dbReference type="GO" id="GO:0016788">
    <property type="term" value="F:hydrolase activity, acting on ester bonds"/>
    <property type="evidence" value="ECO:0007669"/>
    <property type="project" value="InterPro"/>
</dbReference>
<dbReference type="EMBL" id="JADCTT010000004">
    <property type="protein sequence ID" value="KAF9753641.1"/>
    <property type="molecule type" value="Genomic_DNA"/>
</dbReference>
<feature type="region of interest" description="Disordered" evidence="1">
    <location>
        <begin position="108"/>
        <end position="128"/>
    </location>
</feature>
<accession>A0A8H7ND25</accession>
<gene>
    <name evidence="2" type="ORF">IM811_012399</name>
</gene>
<protein>
    <recommendedName>
        <fullName evidence="4">Cut9 interacting protein Scn1</fullName>
    </recommendedName>
</protein>
<evidence type="ECO:0000313" key="2">
    <source>
        <dbReference type="EMBL" id="KAF9753641.1"/>
    </source>
</evidence>
<organism evidence="2 3">
    <name type="scientific">Bionectria ochroleuca</name>
    <name type="common">Gliocladium roseum</name>
    <dbReference type="NCBI Taxonomy" id="29856"/>
    <lineage>
        <taxon>Eukaryota</taxon>
        <taxon>Fungi</taxon>
        <taxon>Dikarya</taxon>
        <taxon>Ascomycota</taxon>
        <taxon>Pezizomycotina</taxon>
        <taxon>Sordariomycetes</taxon>
        <taxon>Hypocreomycetidae</taxon>
        <taxon>Hypocreales</taxon>
        <taxon>Bionectriaceae</taxon>
        <taxon>Clonostachys</taxon>
    </lineage>
</organism>
<dbReference type="Proteomes" id="UP000616885">
    <property type="component" value="Unassembled WGS sequence"/>
</dbReference>
<name>A0A8H7ND25_BIOOC</name>
<proteinExistence type="predicted"/>
<dbReference type="Pfam" id="PF01026">
    <property type="entry name" value="TatD_DNase"/>
    <property type="match status" value="1"/>
</dbReference>
<dbReference type="Gene3D" id="3.20.20.140">
    <property type="entry name" value="Metal-dependent hydrolases"/>
    <property type="match status" value="1"/>
</dbReference>
<evidence type="ECO:0000313" key="3">
    <source>
        <dbReference type="Proteomes" id="UP000616885"/>
    </source>
</evidence>
<dbReference type="SUPFAM" id="SSF51556">
    <property type="entry name" value="Metallo-dependent hydrolases"/>
    <property type="match status" value="1"/>
</dbReference>
<reference evidence="2" key="1">
    <citation type="submission" date="2020-10" db="EMBL/GenBank/DDBJ databases">
        <title>High-Quality Genome Resource of Clonostachys rosea strain S41 by Oxford Nanopore Long-Read Sequencing.</title>
        <authorList>
            <person name="Wang H."/>
        </authorList>
    </citation>
    <scope>NUCLEOTIDE SEQUENCE</scope>
    <source>
        <strain evidence="2">S41</strain>
    </source>
</reference>
<feature type="region of interest" description="Disordered" evidence="1">
    <location>
        <begin position="267"/>
        <end position="303"/>
    </location>
</feature>
<dbReference type="PANTHER" id="PTHR47345:SF1">
    <property type="entry name" value="CUT9-INTERACTING PROTEIN SCN1"/>
    <property type="match status" value="1"/>
</dbReference>
<evidence type="ECO:0000256" key="1">
    <source>
        <dbReference type="SAM" id="MobiDB-lite"/>
    </source>
</evidence>